<evidence type="ECO:0000313" key="4">
    <source>
        <dbReference type="Proteomes" id="UP000053611"/>
    </source>
</evidence>
<keyword evidence="1" id="KW-1133">Transmembrane helix</keyword>
<dbReference type="EMBL" id="KQ087180">
    <property type="protein sequence ID" value="KLT45734.1"/>
    <property type="molecule type" value="Genomic_DNA"/>
</dbReference>
<evidence type="ECO:0000313" key="3">
    <source>
        <dbReference type="EMBL" id="KLT45734.1"/>
    </source>
</evidence>
<protein>
    <recommendedName>
        <fullName evidence="2">DUF4396 domain-containing protein</fullName>
    </recommendedName>
</protein>
<dbReference type="Proteomes" id="UP000053611">
    <property type="component" value="Unassembled WGS sequence"/>
</dbReference>
<sequence length="184" mass="19503">MRLHALRATRLGPALRGLASASAAGRRPGPDPGLLDPAFWRCSHTWRRAGVNTLRCLVGCSIGDLGSMAYLLAYHPHMAMGATMAISMSAGIASSVLLETTMLRFGRDRLPWVAAARTATGMSLVSMLAMEGTENAVTLALTDAGTSLASPAFWGITALSMAAGFVAPLPYNYIRLKKWGRACH</sequence>
<reference evidence="3 4" key="1">
    <citation type="submission" date="2015-03" db="EMBL/GenBank/DDBJ databases">
        <title>Genomics and transcriptomics of the oil-accumulating basidiomycete yeast T. oleaginosus allow insights into substrate utilization and the diverse evolutionary trajectories of mating systems in fungi.</title>
        <authorList>
            <consortium name="DOE Joint Genome Institute"/>
            <person name="Kourist R."/>
            <person name="Kracht O."/>
            <person name="Bracharz F."/>
            <person name="Lipzen A."/>
            <person name="Nolan M."/>
            <person name="Ohm R."/>
            <person name="Grigoriev I."/>
            <person name="Sun S."/>
            <person name="Heitman J."/>
            <person name="Bruck T."/>
            <person name="Nowrousian M."/>
        </authorList>
    </citation>
    <scope>NUCLEOTIDE SEQUENCE [LARGE SCALE GENOMIC DNA]</scope>
    <source>
        <strain evidence="3 4">IBC0246</strain>
    </source>
</reference>
<keyword evidence="1" id="KW-0812">Transmembrane</keyword>
<dbReference type="OrthoDB" id="2594080at2759"/>
<dbReference type="GeneID" id="28982560"/>
<gene>
    <name evidence="3" type="ORF">CC85DRAFT_282364</name>
</gene>
<name>A0A0J1BCI3_9TREE</name>
<keyword evidence="4" id="KW-1185">Reference proteome</keyword>
<feature type="transmembrane region" description="Helical" evidence="1">
    <location>
        <begin position="79"/>
        <end position="98"/>
    </location>
</feature>
<feature type="domain" description="DUF4396" evidence="2">
    <location>
        <begin position="45"/>
        <end position="178"/>
    </location>
</feature>
<feature type="transmembrane region" description="Helical" evidence="1">
    <location>
        <begin position="150"/>
        <end position="171"/>
    </location>
</feature>
<feature type="transmembrane region" description="Helical" evidence="1">
    <location>
        <begin position="54"/>
        <end position="73"/>
    </location>
</feature>
<feature type="transmembrane region" description="Helical" evidence="1">
    <location>
        <begin position="110"/>
        <end position="130"/>
    </location>
</feature>
<dbReference type="Pfam" id="PF14342">
    <property type="entry name" value="DUF4396"/>
    <property type="match status" value="1"/>
</dbReference>
<dbReference type="AlphaFoldDB" id="A0A0J1BCI3"/>
<keyword evidence="1" id="KW-0472">Membrane</keyword>
<dbReference type="RefSeq" id="XP_018282225.1">
    <property type="nucleotide sequence ID" value="XM_018421957.1"/>
</dbReference>
<dbReference type="InterPro" id="IPR025509">
    <property type="entry name" value="DUF4396"/>
</dbReference>
<organism evidence="3 4">
    <name type="scientific">Cutaneotrichosporon oleaginosum</name>
    <dbReference type="NCBI Taxonomy" id="879819"/>
    <lineage>
        <taxon>Eukaryota</taxon>
        <taxon>Fungi</taxon>
        <taxon>Dikarya</taxon>
        <taxon>Basidiomycota</taxon>
        <taxon>Agaricomycotina</taxon>
        <taxon>Tremellomycetes</taxon>
        <taxon>Trichosporonales</taxon>
        <taxon>Trichosporonaceae</taxon>
        <taxon>Cutaneotrichosporon</taxon>
    </lineage>
</organism>
<dbReference type="STRING" id="879819.A0A0J1BCI3"/>
<evidence type="ECO:0000256" key="1">
    <source>
        <dbReference type="SAM" id="Phobius"/>
    </source>
</evidence>
<evidence type="ECO:0000259" key="2">
    <source>
        <dbReference type="Pfam" id="PF14342"/>
    </source>
</evidence>
<proteinExistence type="predicted"/>
<accession>A0A0J1BCI3</accession>